<dbReference type="AlphaFoldDB" id="A0A4R3JVZ7"/>
<gene>
    <name evidence="1" type="ORF">EDC61_11416</name>
</gene>
<evidence type="ECO:0000313" key="2">
    <source>
        <dbReference type="Proteomes" id="UP000295135"/>
    </source>
</evidence>
<dbReference type="OrthoDB" id="5677692at2"/>
<dbReference type="Proteomes" id="UP000295135">
    <property type="component" value="Unassembled WGS sequence"/>
</dbReference>
<keyword evidence="2" id="KW-1185">Reference proteome</keyword>
<dbReference type="RefSeq" id="WP_126463909.1">
    <property type="nucleotide sequence ID" value="NZ_AP018721.1"/>
</dbReference>
<sequence length="108" mass="12269">MTERRIDAAIDMARAEREALRWLMLTALWHARPYGTREDVLLSCAHEIPIYATADLIRRELGWLESHGLAAIVRDASPIWSAKLTALGEDVYEYRADAPAGLARPPRW</sequence>
<evidence type="ECO:0000313" key="1">
    <source>
        <dbReference type="EMBL" id="TCS70689.1"/>
    </source>
</evidence>
<reference evidence="1 2" key="1">
    <citation type="submission" date="2019-03" db="EMBL/GenBank/DDBJ databases">
        <title>Genomic Encyclopedia of Type Strains, Phase IV (KMG-IV): sequencing the most valuable type-strain genomes for metagenomic binning, comparative biology and taxonomic classification.</title>
        <authorList>
            <person name="Goeker M."/>
        </authorList>
    </citation>
    <scope>NUCLEOTIDE SEQUENCE [LARGE SCALE GENOMIC DNA]</scope>
    <source>
        <strain evidence="1 2">DSM 103923</strain>
    </source>
</reference>
<proteinExistence type="predicted"/>
<name>A0A4R3JVZ7_9PROT</name>
<accession>A0A4R3JVZ7</accession>
<organism evidence="1 2">
    <name type="scientific">Sulfuritortus calidifontis</name>
    <dbReference type="NCBI Taxonomy" id="1914471"/>
    <lineage>
        <taxon>Bacteria</taxon>
        <taxon>Pseudomonadati</taxon>
        <taxon>Pseudomonadota</taxon>
        <taxon>Betaproteobacteria</taxon>
        <taxon>Nitrosomonadales</taxon>
        <taxon>Thiobacillaceae</taxon>
        <taxon>Sulfuritortus</taxon>
    </lineage>
</organism>
<dbReference type="EMBL" id="SLZY01000014">
    <property type="protein sequence ID" value="TCS70689.1"/>
    <property type="molecule type" value="Genomic_DNA"/>
</dbReference>
<comment type="caution">
    <text evidence="1">The sequence shown here is derived from an EMBL/GenBank/DDBJ whole genome shotgun (WGS) entry which is preliminary data.</text>
</comment>
<protein>
    <submittedName>
        <fullName evidence="1">Uncharacterized protein</fullName>
    </submittedName>
</protein>